<organism evidence="4 5">
    <name type="scientific">Pediococcus stilesii</name>
    <dbReference type="NCBI Taxonomy" id="331679"/>
    <lineage>
        <taxon>Bacteria</taxon>
        <taxon>Bacillati</taxon>
        <taxon>Bacillota</taxon>
        <taxon>Bacilli</taxon>
        <taxon>Lactobacillales</taxon>
        <taxon>Lactobacillaceae</taxon>
        <taxon>Pediococcus</taxon>
    </lineage>
</organism>
<feature type="signal peptide" evidence="2">
    <location>
        <begin position="1"/>
        <end position="19"/>
    </location>
</feature>
<evidence type="ECO:0000313" key="4">
    <source>
        <dbReference type="EMBL" id="KRN92599.1"/>
    </source>
</evidence>
<proteinExistence type="predicted"/>
<feature type="compositionally biased region" description="Low complexity" evidence="1">
    <location>
        <begin position="39"/>
        <end position="57"/>
    </location>
</feature>
<feature type="region of interest" description="Disordered" evidence="1">
    <location>
        <begin position="31"/>
        <end position="57"/>
    </location>
</feature>
<reference evidence="4 5" key="1">
    <citation type="journal article" date="2015" name="Genome Announc.">
        <title>Expanding the biotechnology potential of lactobacilli through comparative genomics of 213 strains and associated genera.</title>
        <authorList>
            <person name="Sun Z."/>
            <person name="Harris H.M."/>
            <person name="McCann A."/>
            <person name="Guo C."/>
            <person name="Argimon S."/>
            <person name="Zhang W."/>
            <person name="Yang X."/>
            <person name="Jeffery I.B."/>
            <person name="Cooney J.C."/>
            <person name="Kagawa T.F."/>
            <person name="Liu W."/>
            <person name="Song Y."/>
            <person name="Salvetti E."/>
            <person name="Wrobel A."/>
            <person name="Rasinkangas P."/>
            <person name="Parkhill J."/>
            <person name="Rea M.C."/>
            <person name="O'Sullivan O."/>
            <person name="Ritari J."/>
            <person name="Douillard F.P."/>
            <person name="Paul Ross R."/>
            <person name="Yang R."/>
            <person name="Briner A.E."/>
            <person name="Felis G.E."/>
            <person name="de Vos W.M."/>
            <person name="Barrangou R."/>
            <person name="Klaenhammer T.R."/>
            <person name="Caufield P.W."/>
            <person name="Cui Y."/>
            <person name="Zhang H."/>
            <person name="O'Toole P.W."/>
        </authorList>
    </citation>
    <scope>NUCLEOTIDE SEQUENCE [LARGE SCALE GENOMIC DNA]</scope>
    <source>
        <strain evidence="4 5">DSM 18001</strain>
    </source>
</reference>
<accession>A0A0R2L1K3</accession>
<evidence type="ECO:0000256" key="1">
    <source>
        <dbReference type="SAM" id="MobiDB-lite"/>
    </source>
</evidence>
<keyword evidence="5" id="KW-1185">Reference proteome</keyword>
<dbReference type="RefSeq" id="WP_057804368.1">
    <property type="nucleotide sequence ID" value="NZ_JQBX01000032.1"/>
</dbReference>
<dbReference type="PROSITE" id="PS51257">
    <property type="entry name" value="PROKAR_LIPOPROTEIN"/>
    <property type="match status" value="1"/>
</dbReference>
<dbReference type="PATRIC" id="fig|331679.3.peg.1173"/>
<evidence type="ECO:0000313" key="5">
    <source>
        <dbReference type="Proteomes" id="UP000051859"/>
    </source>
</evidence>
<dbReference type="Pfam" id="PF15983">
    <property type="entry name" value="DUF4767"/>
    <property type="match status" value="1"/>
</dbReference>
<dbReference type="EMBL" id="JQBX01000032">
    <property type="protein sequence ID" value="KRN92599.1"/>
    <property type="molecule type" value="Genomic_DNA"/>
</dbReference>
<comment type="caution">
    <text evidence="4">The sequence shown here is derived from an EMBL/GenBank/DDBJ whole genome shotgun (WGS) entry which is preliminary data.</text>
</comment>
<feature type="chain" id="PRO_5038791623" description="DUF4767 domain-containing protein" evidence="2">
    <location>
        <begin position="20"/>
        <end position="307"/>
    </location>
</feature>
<evidence type="ECO:0000259" key="3">
    <source>
        <dbReference type="Pfam" id="PF15983"/>
    </source>
</evidence>
<feature type="region of interest" description="Disordered" evidence="1">
    <location>
        <begin position="195"/>
        <end position="214"/>
    </location>
</feature>
<dbReference type="Proteomes" id="UP000051859">
    <property type="component" value="Unassembled WGS sequence"/>
</dbReference>
<keyword evidence="2" id="KW-0732">Signal</keyword>
<dbReference type="AlphaFoldDB" id="A0A0R2L1K3"/>
<protein>
    <recommendedName>
        <fullName evidence="3">DUF4767 domain-containing protein</fullName>
    </recommendedName>
</protein>
<dbReference type="InterPro" id="IPR031927">
    <property type="entry name" value="DUF4767"/>
</dbReference>
<evidence type="ECO:0000256" key="2">
    <source>
        <dbReference type="SAM" id="SignalP"/>
    </source>
</evidence>
<gene>
    <name evidence="4" type="ORF">IV81_GL001154</name>
</gene>
<name>A0A0R2L1K3_9LACO</name>
<feature type="domain" description="DUF4767" evidence="3">
    <location>
        <begin position="59"/>
        <end position="193"/>
    </location>
</feature>
<sequence>MKKLIFSTALLTIIPLMLAGCTIDNNLGHSKPTATSKQSNVSSSSASSTSSSNSVRASSIWNKSKDNQLANFMVSFGNAMKQSYTQCTPQRNTTYAGMHYPDDFSQNKTAFNDKQLSAGWTSNGSDKYDVNVVAIYEDTNGGSTIGGRIYLFTIQDGAPIVYYTEQNQGMPDGLTHFEETKNVDLSDAFKEIVDNQHSNTSSSSNQSKADNKASNSLTFNEGMEILRQSIYKDYLQESPQLVSNDKQKLVISSLSGAKGINYFTLTLEDNNQVKIHAEMGSIQGGPRNQFNATDNIPEYQTVKRLNS</sequence>